<dbReference type="PANTHER" id="PTHR16305">
    <property type="entry name" value="TESTICULAR SOLUBLE ADENYLYL CYCLASE"/>
    <property type="match status" value="1"/>
</dbReference>
<evidence type="ECO:0000313" key="5">
    <source>
        <dbReference type="Proteomes" id="UP000655287"/>
    </source>
</evidence>
<dbReference type="InterPro" id="IPR000792">
    <property type="entry name" value="Tscrpt_reg_LuxR_C"/>
</dbReference>
<sequence length="923" mass="96009">MDVFGRAHEIGTIATWIGDAAPGPRVGVLVGDMGAGKSTIWSAALAAAGSRRVLACRSDPRETDLAYAGLGDLVRGVEDSPAVRDLPAPLFRALATALWWEYPGSVPPDRRAVALAVLEMVRRLAADDTVLIALDDLQSLDPATEVVLSFVLRRLVHEPVKVLATVGGGPHGADHWPALTQVVPADRVTRWETPPLSLDALATLVERRHGTVLTRPVLRRLHEACGGNPLFGLEMARLWAGPPGPGGDPPLPDSLRHLLRARISALSAEATEAALVVACAVRPTVAIIEQVTGEVTGLAEAVARQVIVLDGETPSFRNPLLRAAVLDAAGPLRRRETHLRLARSVSDVEERARHLAVTTSGPDAAVAVTLDAAALIAAGRGAALAAGEMAAHAARLTPADQREIGQRRRFTAARHLIAGGDGATARTVLEEALAHCSPGPGRAKAYFLLGQAIFCAGDVPGSITPLRQGRAEAAGQVELVIPITAVLAYFCMHHGDLPAAVAQARELLSLARGAGDAATAEAATAILAVLEFMGGGPAPDLALPVHRRGPDPQAPFLVALRMHGYLSRSRGDLPAARAAFGALREALADTGAADSAGWETAWAAEVECLAGDLRAAARHADLAARAGQASGRPSGAALLAEAHLLARRGELDRARRLARDGLAAAQAAGHRTAAIGVLALLGFIELSDGDLMAALRRLDAAGRLAGSLGVVLDTVHPAAGADHVEALVKLGRHDQAAERADRLHRAAQAAGRPAVRGLAGRARGLLLTATGSPKRGSGELRAAAGEFSAAGMAFELGRTLLALGEAETRLRRREAARRTAARAGAIFTEIGADGWAARVSLRAPLATPGFLTRSEARVALLAAEGRTNQEIAGELAVGVKTVESHLSSAYRKLGVRSRTELAVRMAAGPDAERPSFPARPEHV</sequence>
<protein>
    <submittedName>
        <fullName evidence="4">Transcriptional regulator</fullName>
    </submittedName>
</protein>
<dbReference type="SUPFAM" id="SSF46894">
    <property type="entry name" value="C-terminal effector domain of the bipartite response regulators"/>
    <property type="match status" value="1"/>
</dbReference>
<accession>A0A919UY99</accession>
<evidence type="ECO:0000256" key="2">
    <source>
        <dbReference type="ARBA" id="ARBA00022840"/>
    </source>
</evidence>
<reference evidence="4" key="1">
    <citation type="submission" date="2021-01" db="EMBL/GenBank/DDBJ databases">
        <title>Whole genome shotgun sequence of Sphaerisporangium rufum NBRC 109079.</title>
        <authorList>
            <person name="Komaki H."/>
            <person name="Tamura T."/>
        </authorList>
    </citation>
    <scope>NUCLEOTIDE SEQUENCE</scope>
    <source>
        <strain evidence="4">NBRC 109079</strain>
    </source>
</reference>
<dbReference type="EMBL" id="BOOU01000041">
    <property type="protein sequence ID" value="GII77831.1"/>
    <property type="molecule type" value="Genomic_DNA"/>
</dbReference>
<dbReference type="GO" id="GO:0006355">
    <property type="term" value="P:regulation of DNA-templated transcription"/>
    <property type="evidence" value="ECO:0007669"/>
    <property type="project" value="InterPro"/>
</dbReference>
<dbReference type="GO" id="GO:0005524">
    <property type="term" value="F:ATP binding"/>
    <property type="evidence" value="ECO:0007669"/>
    <property type="project" value="UniProtKB-KW"/>
</dbReference>
<dbReference type="SUPFAM" id="SSF52540">
    <property type="entry name" value="P-loop containing nucleoside triphosphate hydrolases"/>
    <property type="match status" value="1"/>
</dbReference>
<dbReference type="CDD" id="cd06170">
    <property type="entry name" value="LuxR_C_like"/>
    <property type="match status" value="1"/>
</dbReference>
<keyword evidence="5" id="KW-1185">Reference proteome</keyword>
<dbReference type="Gene3D" id="1.25.40.10">
    <property type="entry name" value="Tetratricopeptide repeat domain"/>
    <property type="match status" value="1"/>
</dbReference>
<keyword evidence="2" id="KW-0067">ATP-binding</keyword>
<dbReference type="GO" id="GO:0005737">
    <property type="term" value="C:cytoplasm"/>
    <property type="evidence" value="ECO:0007669"/>
    <property type="project" value="TreeGrafter"/>
</dbReference>
<dbReference type="AlphaFoldDB" id="A0A919UY99"/>
<dbReference type="InterPro" id="IPR041664">
    <property type="entry name" value="AAA_16"/>
</dbReference>
<dbReference type="SMART" id="SM00421">
    <property type="entry name" value="HTH_LUXR"/>
    <property type="match status" value="1"/>
</dbReference>
<feature type="domain" description="HTH luxR-type" evidence="3">
    <location>
        <begin position="844"/>
        <end position="909"/>
    </location>
</feature>
<organism evidence="4 5">
    <name type="scientific">Sphaerisporangium rufum</name>
    <dbReference type="NCBI Taxonomy" id="1381558"/>
    <lineage>
        <taxon>Bacteria</taxon>
        <taxon>Bacillati</taxon>
        <taxon>Actinomycetota</taxon>
        <taxon>Actinomycetes</taxon>
        <taxon>Streptosporangiales</taxon>
        <taxon>Streptosporangiaceae</taxon>
        <taxon>Sphaerisporangium</taxon>
    </lineage>
</organism>
<dbReference type="Proteomes" id="UP000655287">
    <property type="component" value="Unassembled WGS sequence"/>
</dbReference>
<dbReference type="InterPro" id="IPR011990">
    <property type="entry name" value="TPR-like_helical_dom_sf"/>
</dbReference>
<proteinExistence type="predicted"/>
<evidence type="ECO:0000256" key="1">
    <source>
        <dbReference type="ARBA" id="ARBA00022741"/>
    </source>
</evidence>
<dbReference type="Pfam" id="PF13191">
    <property type="entry name" value="AAA_16"/>
    <property type="match status" value="1"/>
</dbReference>
<name>A0A919UY99_9ACTN</name>
<dbReference type="PROSITE" id="PS00622">
    <property type="entry name" value="HTH_LUXR_1"/>
    <property type="match status" value="1"/>
</dbReference>
<gene>
    <name evidence="4" type="ORF">Sru01_28130</name>
</gene>
<dbReference type="InterPro" id="IPR027417">
    <property type="entry name" value="P-loop_NTPase"/>
</dbReference>
<dbReference type="GO" id="GO:0003677">
    <property type="term" value="F:DNA binding"/>
    <property type="evidence" value="ECO:0007669"/>
    <property type="project" value="InterPro"/>
</dbReference>
<dbReference type="Pfam" id="PF00196">
    <property type="entry name" value="GerE"/>
    <property type="match status" value="1"/>
</dbReference>
<dbReference type="PRINTS" id="PR00038">
    <property type="entry name" value="HTHLUXR"/>
</dbReference>
<comment type="caution">
    <text evidence="4">The sequence shown here is derived from an EMBL/GenBank/DDBJ whole genome shotgun (WGS) entry which is preliminary data.</text>
</comment>
<dbReference type="InterPro" id="IPR036388">
    <property type="entry name" value="WH-like_DNA-bd_sf"/>
</dbReference>
<dbReference type="RefSeq" id="WP_203984846.1">
    <property type="nucleotide sequence ID" value="NZ_BOOU01000041.1"/>
</dbReference>
<evidence type="ECO:0000259" key="3">
    <source>
        <dbReference type="PROSITE" id="PS50043"/>
    </source>
</evidence>
<evidence type="ECO:0000313" key="4">
    <source>
        <dbReference type="EMBL" id="GII77831.1"/>
    </source>
</evidence>
<dbReference type="PROSITE" id="PS50043">
    <property type="entry name" value="HTH_LUXR_2"/>
    <property type="match status" value="1"/>
</dbReference>
<keyword evidence="1" id="KW-0547">Nucleotide-binding</keyword>
<dbReference type="PANTHER" id="PTHR16305:SF35">
    <property type="entry name" value="TRANSCRIPTIONAL ACTIVATOR DOMAIN"/>
    <property type="match status" value="1"/>
</dbReference>
<dbReference type="Gene3D" id="1.10.10.10">
    <property type="entry name" value="Winged helix-like DNA-binding domain superfamily/Winged helix DNA-binding domain"/>
    <property type="match status" value="1"/>
</dbReference>
<dbReference type="GO" id="GO:0004016">
    <property type="term" value="F:adenylate cyclase activity"/>
    <property type="evidence" value="ECO:0007669"/>
    <property type="project" value="TreeGrafter"/>
</dbReference>
<dbReference type="InterPro" id="IPR016032">
    <property type="entry name" value="Sig_transdc_resp-reg_C-effctor"/>
</dbReference>